<evidence type="ECO:0000256" key="1">
    <source>
        <dbReference type="SAM" id="MobiDB-lite"/>
    </source>
</evidence>
<evidence type="ECO:0000313" key="2">
    <source>
        <dbReference type="EMBL" id="PUZ39123.1"/>
    </source>
</evidence>
<dbReference type="EMBL" id="CM009757">
    <property type="protein sequence ID" value="PUZ39123.1"/>
    <property type="molecule type" value="Genomic_DNA"/>
</dbReference>
<protein>
    <submittedName>
        <fullName evidence="2">Uncharacterized protein</fullName>
    </submittedName>
</protein>
<reference evidence="2 3" key="1">
    <citation type="submission" date="2018-04" db="EMBL/GenBank/DDBJ databases">
        <title>WGS assembly of Panicum hallii var. hallii HAL2.</title>
        <authorList>
            <person name="Lovell J."/>
            <person name="Jenkins J."/>
            <person name="Lowry D."/>
            <person name="Mamidi S."/>
            <person name="Sreedasyam A."/>
            <person name="Weng X."/>
            <person name="Barry K."/>
            <person name="Bonette J."/>
            <person name="Campitelli B."/>
            <person name="Daum C."/>
            <person name="Gordon S."/>
            <person name="Gould B."/>
            <person name="Lipzen A."/>
            <person name="MacQueen A."/>
            <person name="Palacio-Mejia J."/>
            <person name="Plott C."/>
            <person name="Shakirov E."/>
            <person name="Shu S."/>
            <person name="Yoshinaga Y."/>
            <person name="Zane M."/>
            <person name="Rokhsar D."/>
            <person name="Grimwood J."/>
            <person name="Schmutz J."/>
            <person name="Juenger T."/>
        </authorList>
    </citation>
    <scope>NUCLEOTIDE SEQUENCE [LARGE SCALE GENOMIC DNA]</scope>
    <source>
        <strain evidence="3">cv. HAL2</strain>
    </source>
</reference>
<accession>A0A2T7C7B7</accession>
<gene>
    <name evidence="2" type="ORF">GQ55_9G259000</name>
</gene>
<feature type="region of interest" description="Disordered" evidence="1">
    <location>
        <begin position="1"/>
        <end position="71"/>
    </location>
</feature>
<feature type="compositionally biased region" description="Basic and acidic residues" evidence="1">
    <location>
        <begin position="1"/>
        <end position="25"/>
    </location>
</feature>
<sequence>MTRDRGRRGEDDGTGRGRRGEEAGAGRRGAARGPRPSVRRRRRRSGARRRQHEEEAGTSKFRQPYGVSHTC</sequence>
<name>A0A2T7C7B7_9POAL</name>
<keyword evidence="3" id="KW-1185">Reference proteome</keyword>
<dbReference type="Gramene" id="PUZ39123">
    <property type="protein sequence ID" value="PUZ39123"/>
    <property type="gene ID" value="GQ55_9G259000"/>
</dbReference>
<dbReference type="Proteomes" id="UP000244336">
    <property type="component" value="Chromosome 9"/>
</dbReference>
<feature type="compositionally biased region" description="Basic residues" evidence="1">
    <location>
        <begin position="37"/>
        <end position="50"/>
    </location>
</feature>
<organism evidence="2 3">
    <name type="scientific">Panicum hallii var. hallii</name>
    <dbReference type="NCBI Taxonomy" id="1504633"/>
    <lineage>
        <taxon>Eukaryota</taxon>
        <taxon>Viridiplantae</taxon>
        <taxon>Streptophyta</taxon>
        <taxon>Embryophyta</taxon>
        <taxon>Tracheophyta</taxon>
        <taxon>Spermatophyta</taxon>
        <taxon>Magnoliopsida</taxon>
        <taxon>Liliopsida</taxon>
        <taxon>Poales</taxon>
        <taxon>Poaceae</taxon>
        <taxon>PACMAD clade</taxon>
        <taxon>Panicoideae</taxon>
        <taxon>Panicodae</taxon>
        <taxon>Paniceae</taxon>
        <taxon>Panicinae</taxon>
        <taxon>Panicum</taxon>
        <taxon>Panicum sect. Panicum</taxon>
    </lineage>
</organism>
<evidence type="ECO:0000313" key="3">
    <source>
        <dbReference type="Proteomes" id="UP000244336"/>
    </source>
</evidence>
<proteinExistence type="predicted"/>
<dbReference type="AlphaFoldDB" id="A0A2T7C7B7"/>